<feature type="binding site" evidence="15">
    <location>
        <position position="299"/>
    </location>
    <ligand>
        <name>substrate</name>
    </ligand>
</feature>
<dbReference type="PANTHER" id="PTHR38011">
    <property type="entry name" value="DIHYDROFOLATE REDUCTASE FAMILY PROTEIN (AFU_ORTHOLOGUE AFUA_8G06820)"/>
    <property type="match status" value="1"/>
</dbReference>
<dbReference type="GO" id="GO:0008703">
    <property type="term" value="F:5-amino-6-(5-phosphoribosylamino)uracil reductase activity"/>
    <property type="evidence" value="ECO:0007669"/>
    <property type="project" value="UniProtKB-EC"/>
</dbReference>
<dbReference type="EC" id="1.1.1.193" evidence="13"/>
<reference evidence="18 19" key="1">
    <citation type="submission" date="2016-10" db="EMBL/GenBank/DDBJ databases">
        <authorList>
            <person name="de Groot N.N."/>
        </authorList>
    </citation>
    <scope>NUCLEOTIDE SEQUENCE [LARGE SCALE GENOMIC DNA]</scope>
    <source>
        <strain evidence="18 19">DSM 12130</strain>
    </source>
</reference>
<evidence type="ECO:0000256" key="1">
    <source>
        <dbReference type="ARBA" id="ARBA00002151"/>
    </source>
</evidence>
<dbReference type="CDD" id="cd01284">
    <property type="entry name" value="Riboflavin_deaminase-reductase"/>
    <property type="match status" value="1"/>
</dbReference>
<keyword evidence="11 13" id="KW-0560">Oxidoreductase</keyword>
<dbReference type="Gene3D" id="3.40.430.10">
    <property type="entry name" value="Dihydrofolate Reductase, subunit A"/>
    <property type="match status" value="1"/>
</dbReference>
<organism evidence="18 19">
    <name type="scientific">Desulforhopalus singaporensis</name>
    <dbReference type="NCBI Taxonomy" id="91360"/>
    <lineage>
        <taxon>Bacteria</taxon>
        <taxon>Pseudomonadati</taxon>
        <taxon>Thermodesulfobacteriota</taxon>
        <taxon>Desulfobulbia</taxon>
        <taxon>Desulfobulbales</taxon>
        <taxon>Desulfocapsaceae</taxon>
        <taxon>Desulforhopalus</taxon>
    </lineage>
</organism>
<dbReference type="InterPro" id="IPR016193">
    <property type="entry name" value="Cytidine_deaminase-like"/>
</dbReference>
<dbReference type="InterPro" id="IPR004794">
    <property type="entry name" value="Eubact_RibD"/>
</dbReference>
<evidence type="ECO:0000256" key="15">
    <source>
        <dbReference type="PIRSR" id="PIRSR006769-2"/>
    </source>
</evidence>
<dbReference type="RefSeq" id="WP_245695001.1">
    <property type="nucleotide sequence ID" value="NZ_FNJI01000006.1"/>
</dbReference>
<dbReference type="UniPathway" id="UPA00275">
    <property type="reaction ID" value="UER00401"/>
</dbReference>
<dbReference type="InterPro" id="IPR050765">
    <property type="entry name" value="Riboflavin_Biosynth_HTPR"/>
</dbReference>
<dbReference type="Proteomes" id="UP000199073">
    <property type="component" value="Unassembled WGS sequence"/>
</dbReference>
<proteinExistence type="inferred from homology"/>
<evidence type="ECO:0000256" key="2">
    <source>
        <dbReference type="ARBA" id="ARBA00004882"/>
    </source>
</evidence>
<evidence type="ECO:0000256" key="7">
    <source>
        <dbReference type="ARBA" id="ARBA00022723"/>
    </source>
</evidence>
<feature type="binding site" evidence="16">
    <location>
        <position position="53"/>
    </location>
    <ligand>
        <name>Zn(2+)</name>
        <dbReference type="ChEBI" id="CHEBI:29105"/>
        <note>catalytic</note>
    </ligand>
</feature>
<feature type="active site" description="Proton donor" evidence="14">
    <location>
        <position position="55"/>
    </location>
</feature>
<feature type="binding site" evidence="15">
    <location>
        <position position="172"/>
    </location>
    <ligand>
        <name>substrate</name>
    </ligand>
</feature>
<evidence type="ECO:0000256" key="14">
    <source>
        <dbReference type="PIRSR" id="PIRSR006769-1"/>
    </source>
</evidence>
<evidence type="ECO:0000256" key="8">
    <source>
        <dbReference type="ARBA" id="ARBA00022801"/>
    </source>
</evidence>
<feature type="binding site" evidence="15">
    <location>
        <position position="211"/>
    </location>
    <ligand>
        <name>substrate</name>
    </ligand>
</feature>
<dbReference type="SUPFAM" id="SSF53927">
    <property type="entry name" value="Cytidine deaminase-like"/>
    <property type="match status" value="1"/>
</dbReference>
<feature type="binding site" evidence="15">
    <location>
        <position position="208"/>
    </location>
    <ligand>
        <name>substrate</name>
    </ligand>
</feature>
<comment type="pathway">
    <text evidence="3 13">Cofactor biosynthesis; riboflavin biosynthesis; 5-amino-6-(D-ribitylamino)uracil from GTP: step 3/4.</text>
</comment>
<gene>
    <name evidence="18" type="ORF">SAMN05660330_01116</name>
</gene>
<evidence type="ECO:0000313" key="18">
    <source>
        <dbReference type="EMBL" id="SDO81756.1"/>
    </source>
</evidence>
<dbReference type="EMBL" id="FNJI01000006">
    <property type="protein sequence ID" value="SDO81756.1"/>
    <property type="molecule type" value="Genomic_DNA"/>
</dbReference>
<feature type="binding site" evidence="15">
    <location>
        <position position="227"/>
    </location>
    <ligand>
        <name>NADP(+)</name>
        <dbReference type="ChEBI" id="CHEBI:58349"/>
    </ligand>
</feature>
<evidence type="ECO:0000256" key="13">
    <source>
        <dbReference type="PIRNR" id="PIRNR006769"/>
    </source>
</evidence>
<dbReference type="PROSITE" id="PS00903">
    <property type="entry name" value="CYT_DCMP_DEAMINASES_1"/>
    <property type="match status" value="1"/>
</dbReference>
<dbReference type="GO" id="GO:0050661">
    <property type="term" value="F:NADP binding"/>
    <property type="evidence" value="ECO:0007669"/>
    <property type="project" value="InterPro"/>
</dbReference>
<keyword evidence="6 13" id="KW-0686">Riboflavin biosynthesis</keyword>
<dbReference type="PROSITE" id="PS51747">
    <property type="entry name" value="CYT_DCMP_DEAMINASES_2"/>
    <property type="match status" value="1"/>
</dbReference>
<evidence type="ECO:0000256" key="4">
    <source>
        <dbReference type="ARBA" id="ARBA00005259"/>
    </source>
</evidence>
<comment type="similarity">
    <text evidence="5 13">In the C-terminal section; belongs to the HTP reductase family.</text>
</comment>
<keyword evidence="8 13" id="KW-0378">Hydrolase</keyword>
<dbReference type="NCBIfam" id="TIGR00326">
    <property type="entry name" value="eubact_ribD"/>
    <property type="match status" value="1"/>
</dbReference>
<comment type="catalytic activity">
    <reaction evidence="13">
        <text>2,5-diamino-6-hydroxy-4-(5-phosphoribosylamino)-pyrimidine + H2O + H(+) = 5-amino-6-(5-phospho-D-ribosylamino)uracil + NH4(+)</text>
        <dbReference type="Rhea" id="RHEA:21868"/>
        <dbReference type="ChEBI" id="CHEBI:15377"/>
        <dbReference type="ChEBI" id="CHEBI:15378"/>
        <dbReference type="ChEBI" id="CHEBI:28938"/>
        <dbReference type="ChEBI" id="CHEBI:58453"/>
        <dbReference type="ChEBI" id="CHEBI:58614"/>
        <dbReference type="EC" id="3.5.4.26"/>
    </reaction>
</comment>
<dbReference type="InterPro" id="IPR024072">
    <property type="entry name" value="DHFR-like_dom_sf"/>
</dbReference>
<evidence type="ECO:0000313" key="19">
    <source>
        <dbReference type="Proteomes" id="UP000199073"/>
    </source>
</evidence>
<dbReference type="InterPro" id="IPR002734">
    <property type="entry name" value="RibDG_C"/>
</dbReference>
<keyword evidence="12" id="KW-0511">Multifunctional enzyme</keyword>
<keyword evidence="19" id="KW-1185">Reference proteome</keyword>
<evidence type="ECO:0000256" key="9">
    <source>
        <dbReference type="ARBA" id="ARBA00022833"/>
    </source>
</evidence>
<dbReference type="InterPro" id="IPR016192">
    <property type="entry name" value="APOBEC/CMP_deaminase_Zn-bd"/>
</dbReference>
<dbReference type="EC" id="3.5.4.26" evidence="13"/>
<sequence length="369" mass="40371">MKTANDEHYMQMAVQEARKGQGRTSPNPCVGAVIVKNGKLVSKGYHKKAGTPHAEINAITASGSVDLAGATIYVTLEPCSHTGRTPPCCEALVSAGFSRVVVGMTDPNPRVNGRGISFLRRHGIAVDTGLLEKRCVELNYPFIKHVTQGTPWMIMKAGVSLDGRLNYQAGKSGWITGEESKKEVHRLRDVVDGIMVGSATAIIDNPSLTTRLNDKKGKDPVRIILDSHLAVPLSSTIFNQESSAPVWLVCGKNVSNEKTARFRDKNIEIIQVDGDENGLDLRQVLTVLGKRDICSVLVEGGARLHGAFLRKRLYDYAHLFYAPLFAGDRGVPLVSSFEVKDRESAPRLEHPQMKRLGEDFMVSGKILYP</sequence>
<dbReference type="Pfam" id="PF00383">
    <property type="entry name" value="dCMP_cyt_deam_1"/>
    <property type="match status" value="1"/>
</dbReference>
<dbReference type="STRING" id="91360.SAMN05660330_01116"/>
<feature type="binding site" evidence="15">
    <location>
        <begin position="301"/>
        <end position="307"/>
    </location>
    <ligand>
        <name>NADP(+)</name>
        <dbReference type="ChEBI" id="CHEBI:58349"/>
    </ligand>
</feature>
<dbReference type="PANTHER" id="PTHR38011:SF7">
    <property type="entry name" value="2,5-DIAMINO-6-RIBOSYLAMINO-4(3H)-PYRIMIDINONE 5'-PHOSPHATE REDUCTASE"/>
    <property type="match status" value="1"/>
</dbReference>
<evidence type="ECO:0000256" key="16">
    <source>
        <dbReference type="PIRSR" id="PIRSR006769-3"/>
    </source>
</evidence>
<protein>
    <recommendedName>
        <fullName evidence="13">Riboflavin biosynthesis protein RibD</fullName>
    </recommendedName>
    <domain>
        <recommendedName>
            <fullName evidence="13">Diaminohydroxyphosphoribosylaminopyrimidine deaminase</fullName>
            <shortName evidence="13">DRAP deaminase</shortName>
            <ecNumber evidence="13">3.5.4.26</ecNumber>
        </recommendedName>
        <alternativeName>
            <fullName evidence="13">Riboflavin-specific deaminase</fullName>
        </alternativeName>
    </domain>
    <domain>
        <recommendedName>
            <fullName evidence="13">5-amino-6-(5-phosphoribosylamino)uracil reductase</fullName>
            <ecNumber evidence="13">1.1.1.193</ecNumber>
        </recommendedName>
        <alternativeName>
            <fullName evidence="13">HTP reductase</fullName>
        </alternativeName>
    </domain>
</protein>
<comment type="pathway">
    <text evidence="2 13">Cofactor biosynthesis; riboflavin biosynthesis; 5-amino-6-(D-ribitylamino)uracil from GTP: step 2/4.</text>
</comment>
<dbReference type="PIRSF" id="PIRSF006769">
    <property type="entry name" value="RibD"/>
    <property type="match status" value="1"/>
</dbReference>
<feature type="binding site" evidence="15">
    <location>
        <position position="204"/>
    </location>
    <ligand>
        <name>NADP(+)</name>
        <dbReference type="ChEBI" id="CHEBI:58349"/>
    </ligand>
</feature>
<evidence type="ECO:0000256" key="12">
    <source>
        <dbReference type="ARBA" id="ARBA00023268"/>
    </source>
</evidence>
<feature type="binding site" evidence="15">
    <location>
        <position position="158"/>
    </location>
    <ligand>
        <name>NADP(+)</name>
        <dbReference type="ChEBI" id="CHEBI:58349"/>
    </ligand>
</feature>
<dbReference type="Gene3D" id="3.40.140.10">
    <property type="entry name" value="Cytidine Deaminase, domain 2"/>
    <property type="match status" value="1"/>
</dbReference>
<dbReference type="InterPro" id="IPR002125">
    <property type="entry name" value="CMP_dCMP_dom"/>
</dbReference>
<dbReference type="Pfam" id="PF01872">
    <property type="entry name" value="RibD_C"/>
    <property type="match status" value="1"/>
</dbReference>
<evidence type="ECO:0000259" key="17">
    <source>
        <dbReference type="PROSITE" id="PS51747"/>
    </source>
</evidence>
<accession>A0A1H0MNA1</accession>
<evidence type="ECO:0000256" key="6">
    <source>
        <dbReference type="ARBA" id="ARBA00022619"/>
    </source>
</evidence>
<comment type="similarity">
    <text evidence="4 13">In the N-terminal section; belongs to the cytidine and deoxycytidylate deaminase family.</text>
</comment>
<keyword evidence="10 13" id="KW-0521">NADP</keyword>
<dbReference type="AlphaFoldDB" id="A0A1H0MNA1"/>
<dbReference type="GO" id="GO:0009231">
    <property type="term" value="P:riboflavin biosynthetic process"/>
    <property type="evidence" value="ECO:0007669"/>
    <property type="project" value="UniProtKB-UniPathway"/>
</dbReference>
<dbReference type="GO" id="GO:0008270">
    <property type="term" value="F:zinc ion binding"/>
    <property type="evidence" value="ECO:0007669"/>
    <property type="project" value="InterPro"/>
</dbReference>
<feature type="binding site" evidence="16">
    <location>
        <position position="79"/>
    </location>
    <ligand>
        <name>Zn(2+)</name>
        <dbReference type="ChEBI" id="CHEBI:29105"/>
        <note>catalytic</note>
    </ligand>
</feature>
<comment type="catalytic activity">
    <reaction evidence="13">
        <text>5-amino-6-(5-phospho-D-ribitylamino)uracil + NADP(+) = 5-amino-6-(5-phospho-D-ribosylamino)uracil + NADPH + H(+)</text>
        <dbReference type="Rhea" id="RHEA:17845"/>
        <dbReference type="ChEBI" id="CHEBI:15378"/>
        <dbReference type="ChEBI" id="CHEBI:57783"/>
        <dbReference type="ChEBI" id="CHEBI:58349"/>
        <dbReference type="ChEBI" id="CHEBI:58421"/>
        <dbReference type="ChEBI" id="CHEBI:58453"/>
        <dbReference type="EC" id="1.1.1.193"/>
    </reaction>
</comment>
<keyword evidence="9 13" id="KW-0862">Zinc</keyword>
<evidence type="ECO:0000256" key="11">
    <source>
        <dbReference type="ARBA" id="ARBA00023002"/>
    </source>
</evidence>
<dbReference type="NCBIfam" id="TIGR00227">
    <property type="entry name" value="ribD_Cterm"/>
    <property type="match status" value="1"/>
</dbReference>
<feature type="binding site" evidence="15">
    <location>
        <position position="200"/>
    </location>
    <ligand>
        <name>NADP(+)</name>
        <dbReference type="ChEBI" id="CHEBI:58349"/>
    </ligand>
</feature>
<evidence type="ECO:0000256" key="10">
    <source>
        <dbReference type="ARBA" id="ARBA00022857"/>
    </source>
</evidence>
<dbReference type="FunFam" id="3.40.140.10:FF:000025">
    <property type="entry name" value="Riboflavin biosynthesis protein RibD"/>
    <property type="match status" value="1"/>
</dbReference>
<comment type="function">
    <text evidence="1 13">Converts 2,5-diamino-6-(ribosylamino)-4(3h)-pyrimidinone 5'-phosphate into 5-amino-6-(ribosylamino)-2,4(1h,3h)-pyrimidinedione 5'-phosphate.</text>
</comment>
<feature type="binding site" evidence="15">
    <location>
        <position position="188"/>
    </location>
    <ligand>
        <name>substrate</name>
    </ligand>
</feature>
<comment type="cofactor">
    <cofactor evidence="13 16">
        <name>Zn(2+)</name>
        <dbReference type="ChEBI" id="CHEBI:29105"/>
    </cofactor>
    <text evidence="13 16">Binds 1 zinc ion.</text>
</comment>
<feature type="domain" description="CMP/dCMP-type deaminase" evidence="17">
    <location>
        <begin position="4"/>
        <end position="127"/>
    </location>
</feature>
<feature type="binding site" evidence="15">
    <location>
        <position position="174"/>
    </location>
    <ligand>
        <name>NADP(+)</name>
        <dbReference type="ChEBI" id="CHEBI:58349"/>
    </ligand>
</feature>
<keyword evidence="7 13" id="KW-0479">Metal-binding</keyword>
<dbReference type="GO" id="GO:0008835">
    <property type="term" value="F:diaminohydroxyphosphoribosylaminopyrimidine deaminase activity"/>
    <property type="evidence" value="ECO:0007669"/>
    <property type="project" value="UniProtKB-EC"/>
</dbReference>
<evidence type="ECO:0000256" key="5">
    <source>
        <dbReference type="ARBA" id="ARBA00007417"/>
    </source>
</evidence>
<dbReference type="InterPro" id="IPR011549">
    <property type="entry name" value="RibD_C"/>
</dbReference>
<evidence type="ECO:0000256" key="3">
    <source>
        <dbReference type="ARBA" id="ARBA00004910"/>
    </source>
</evidence>
<feature type="binding site" evidence="16">
    <location>
        <position position="88"/>
    </location>
    <ligand>
        <name>Zn(2+)</name>
        <dbReference type="ChEBI" id="CHEBI:29105"/>
        <note>catalytic</note>
    </ligand>
</feature>
<dbReference type="SUPFAM" id="SSF53597">
    <property type="entry name" value="Dihydrofolate reductase-like"/>
    <property type="match status" value="1"/>
</dbReference>
<name>A0A1H0MNA1_9BACT</name>